<keyword evidence="9" id="KW-0614">Plasmid</keyword>
<evidence type="ECO:0000256" key="2">
    <source>
        <dbReference type="ARBA" id="ARBA00010790"/>
    </source>
</evidence>
<evidence type="ECO:0000259" key="8">
    <source>
        <dbReference type="PROSITE" id="PS00624"/>
    </source>
</evidence>
<dbReference type="KEGG" id="rtu:PR017_18870"/>
<dbReference type="Pfam" id="PF00732">
    <property type="entry name" value="GMC_oxred_N"/>
    <property type="match status" value="1"/>
</dbReference>
<proteinExistence type="inferred from homology"/>
<protein>
    <submittedName>
        <fullName evidence="9">GMC family oxidoreductase N-terminal domain-containing protein</fullName>
    </submittedName>
</protein>
<evidence type="ECO:0000256" key="3">
    <source>
        <dbReference type="ARBA" id="ARBA00022630"/>
    </source>
</evidence>
<dbReference type="GO" id="GO:0016614">
    <property type="term" value="F:oxidoreductase activity, acting on CH-OH group of donors"/>
    <property type="evidence" value="ECO:0007669"/>
    <property type="project" value="InterPro"/>
</dbReference>
<dbReference type="PANTHER" id="PTHR11552">
    <property type="entry name" value="GLUCOSE-METHANOL-CHOLINE GMC OXIDOREDUCTASE"/>
    <property type="match status" value="1"/>
</dbReference>
<reference evidence="9 10" key="1">
    <citation type="journal article" date="2018" name="Sci. Rep.">
        <title>Rhizobium tumorigenes sp. nov., a novel plant tumorigenic bacterium isolated from cane gall tumors on thornless blackberry.</title>
        <authorList>
            <person name="Kuzmanovi N."/>
            <person name="Smalla K."/>
            <person name="Gronow S."/>
            <person name="PuBawska J."/>
        </authorList>
    </citation>
    <scope>NUCLEOTIDE SEQUENCE [LARGE SCALE GENOMIC DNA]</scope>
    <source>
        <strain evidence="9 10">1078</strain>
    </source>
</reference>
<dbReference type="Gene3D" id="3.30.410.40">
    <property type="match status" value="1"/>
</dbReference>
<dbReference type="PROSITE" id="PS00623">
    <property type="entry name" value="GMC_OXRED_1"/>
    <property type="match status" value="1"/>
</dbReference>
<dbReference type="InterPro" id="IPR000172">
    <property type="entry name" value="GMC_OxRdtase_N"/>
</dbReference>
<name>A0AAF1K8X0_9HYPH</name>
<keyword evidence="3 6" id="KW-0285">Flavoprotein</keyword>
<dbReference type="Gene3D" id="3.50.50.60">
    <property type="entry name" value="FAD/NAD(P)-binding domain"/>
    <property type="match status" value="1"/>
</dbReference>
<dbReference type="SUPFAM" id="SSF54373">
    <property type="entry name" value="FAD-linked reductases, C-terminal domain"/>
    <property type="match status" value="1"/>
</dbReference>
<evidence type="ECO:0000259" key="7">
    <source>
        <dbReference type="PROSITE" id="PS00623"/>
    </source>
</evidence>
<keyword evidence="10" id="KW-1185">Reference proteome</keyword>
<evidence type="ECO:0000313" key="9">
    <source>
        <dbReference type="EMBL" id="WFR97955.1"/>
    </source>
</evidence>
<geneLocation type="plasmid" evidence="9 10">
    <name>pRt1078</name>
</geneLocation>
<keyword evidence="4 5" id="KW-0274">FAD</keyword>
<dbReference type="PIRSF" id="PIRSF000137">
    <property type="entry name" value="Alcohol_oxidase"/>
    <property type="match status" value="1"/>
</dbReference>
<dbReference type="GO" id="GO:0050660">
    <property type="term" value="F:flavin adenine dinucleotide binding"/>
    <property type="evidence" value="ECO:0007669"/>
    <property type="project" value="InterPro"/>
</dbReference>
<feature type="domain" description="Glucose-methanol-choline oxidoreductase N-terminal" evidence="8">
    <location>
        <begin position="264"/>
        <end position="278"/>
    </location>
</feature>
<dbReference type="InterPro" id="IPR007867">
    <property type="entry name" value="GMC_OxRtase_C"/>
</dbReference>
<evidence type="ECO:0000313" key="10">
    <source>
        <dbReference type="Proteomes" id="UP000249499"/>
    </source>
</evidence>
<dbReference type="Proteomes" id="UP000249499">
    <property type="component" value="Plasmid pRt1078"/>
</dbReference>
<dbReference type="EMBL" id="CP117256">
    <property type="protein sequence ID" value="WFR97955.1"/>
    <property type="molecule type" value="Genomic_DNA"/>
</dbReference>
<gene>
    <name evidence="9" type="ORF">PR017_18870</name>
</gene>
<dbReference type="AlphaFoldDB" id="A0AAF1K8X0"/>
<organism evidence="9 10">
    <name type="scientific">Rhizobium tumorigenes</name>
    <dbReference type="NCBI Taxonomy" id="2041385"/>
    <lineage>
        <taxon>Bacteria</taxon>
        <taxon>Pseudomonadati</taxon>
        <taxon>Pseudomonadota</taxon>
        <taxon>Alphaproteobacteria</taxon>
        <taxon>Hyphomicrobiales</taxon>
        <taxon>Rhizobiaceae</taxon>
        <taxon>Rhizobium/Agrobacterium group</taxon>
        <taxon>Rhizobium</taxon>
    </lineage>
</organism>
<evidence type="ECO:0000256" key="1">
    <source>
        <dbReference type="ARBA" id="ARBA00001974"/>
    </source>
</evidence>
<feature type="binding site" evidence="5">
    <location>
        <position position="94"/>
    </location>
    <ligand>
        <name>FAD</name>
        <dbReference type="ChEBI" id="CHEBI:57692"/>
    </ligand>
</feature>
<dbReference type="SUPFAM" id="SSF51905">
    <property type="entry name" value="FAD/NAD(P)-binding domain"/>
    <property type="match status" value="1"/>
</dbReference>
<evidence type="ECO:0000256" key="4">
    <source>
        <dbReference type="ARBA" id="ARBA00022827"/>
    </source>
</evidence>
<accession>A0AAF1K8X0</accession>
<evidence type="ECO:0000256" key="6">
    <source>
        <dbReference type="RuleBase" id="RU003968"/>
    </source>
</evidence>
<dbReference type="RefSeq" id="WP_111222302.1">
    <property type="nucleotide sequence ID" value="NZ_CP117256.1"/>
</dbReference>
<comment type="cofactor">
    <cofactor evidence="1 5">
        <name>FAD</name>
        <dbReference type="ChEBI" id="CHEBI:57692"/>
    </cofactor>
</comment>
<dbReference type="Pfam" id="PF05199">
    <property type="entry name" value="GMC_oxred_C"/>
    <property type="match status" value="1"/>
</dbReference>
<feature type="domain" description="Glucose-methanol-choline oxidoreductase N-terminal" evidence="7">
    <location>
        <begin position="92"/>
        <end position="115"/>
    </location>
</feature>
<dbReference type="InterPro" id="IPR012132">
    <property type="entry name" value="GMC_OxRdtase"/>
</dbReference>
<dbReference type="PANTHER" id="PTHR11552:SF147">
    <property type="entry name" value="CHOLINE DEHYDROGENASE, MITOCHONDRIAL"/>
    <property type="match status" value="1"/>
</dbReference>
<comment type="similarity">
    <text evidence="2 6">Belongs to the GMC oxidoreductase family.</text>
</comment>
<evidence type="ECO:0000256" key="5">
    <source>
        <dbReference type="PIRSR" id="PIRSR000137-2"/>
    </source>
</evidence>
<sequence>MSAIAIPQKPLSRAYDYIVVGSGSGGCAVARRLIDGSDASVLLIEAGSSGFGIPEIEDPASWVPLGRSRYDWGYDYAPTPAVNNRVIGIPRGKVLGGSSSVNAMMWYRGHPMDYDAWEAAGAKGWSFKDMLPFFKRSEDWEDGASDLRGASGPLRIERCATLHPTAAAMLDGARALGIPVIDDPNGPDNEGAAVSNFNISGGKRWSSAKGYLEPVLDNERLTVVTNSLAIRLGIANGRCVSVTHLVDGRPHETEATTGVVLALGAIDTPRLLMMSGIGDPAELKRLGIDVRAALAGVGRNLQDHPLVQACVFRARQPLGPTIGNGGGTMMNWKSSAHLPQADLHAFPVQGNSAEPRIRQLYDLPSDVFSIGCGLMRSKSVGYLRLLSPEPGGGLEIQPNYLAEPSDLDALVTSVETIMALAATPAYADWFGGYAAPPAMLGRKDIIAYIRNACSTFFHVCGTCAMGSGEMAVVDSRLRVMGVAGLTIADASVIPIIPTCNTHAPVTMIGERAADFLLTATGT</sequence>
<reference evidence="10" key="2">
    <citation type="journal article" date="2023" name="MicrobiologyOpen">
        <title>Genomics of the tumorigenes clade of the family Rhizobiaceae and description of Rhizobium rhododendri sp. nov.</title>
        <authorList>
            <person name="Kuzmanovic N."/>
            <person name="diCenzo G.C."/>
            <person name="Bunk B."/>
            <person name="Sproeer C."/>
            <person name="Fruehling A."/>
            <person name="Neumann-Schaal M."/>
            <person name="Overmann J."/>
            <person name="Smalla K."/>
        </authorList>
    </citation>
    <scope>NUCLEOTIDE SEQUENCE [LARGE SCALE GENOMIC DNA]</scope>
    <source>
        <strain evidence="10">1078</strain>
        <plasmid evidence="10">pRt1078</plasmid>
    </source>
</reference>
<dbReference type="PROSITE" id="PS00624">
    <property type="entry name" value="GMC_OXRED_2"/>
    <property type="match status" value="1"/>
</dbReference>
<dbReference type="InterPro" id="IPR036188">
    <property type="entry name" value="FAD/NAD-bd_sf"/>
</dbReference>